<reference evidence="1" key="1">
    <citation type="submission" date="2018-02" db="EMBL/GenBank/DDBJ databases">
        <title>Rhizophora mucronata_Transcriptome.</title>
        <authorList>
            <person name="Meera S.P."/>
            <person name="Sreeshan A."/>
            <person name="Augustine A."/>
        </authorList>
    </citation>
    <scope>NUCLEOTIDE SEQUENCE</scope>
    <source>
        <tissue evidence="1">Leaf</tissue>
    </source>
</reference>
<dbReference type="EMBL" id="GGEC01073338">
    <property type="protein sequence ID" value="MBX53822.1"/>
    <property type="molecule type" value="Transcribed_RNA"/>
</dbReference>
<proteinExistence type="predicted"/>
<name>A0A2P2PGK8_RHIMU</name>
<evidence type="ECO:0000313" key="1">
    <source>
        <dbReference type="EMBL" id="MBX53822.1"/>
    </source>
</evidence>
<organism evidence="1">
    <name type="scientific">Rhizophora mucronata</name>
    <name type="common">Asiatic mangrove</name>
    <dbReference type="NCBI Taxonomy" id="61149"/>
    <lineage>
        <taxon>Eukaryota</taxon>
        <taxon>Viridiplantae</taxon>
        <taxon>Streptophyta</taxon>
        <taxon>Embryophyta</taxon>
        <taxon>Tracheophyta</taxon>
        <taxon>Spermatophyta</taxon>
        <taxon>Magnoliopsida</taxon>
        <taxon>eudicotyledons</taxon>
        <taxon>Gunneridae</taxon>
        <taxon>Pentapetalae</taxon>
        <taxon>rosids</taxon>
        <taxon>fabids</taxon>
        <taxon>Malpighiales</taxon>
        <taxon>Rhizophoraceae</taxon>
        <taxon>Rhizophora</taxon>
    </lineage>
</organism>
<sequence>MKVQLLISGIPASLFPLFPTLPTPTHKNKKHWSPSI</sequence>
<dbReference type="AlphaFoldDB" id="A0A2P2PGK8"/>
<accession>A0A2P2PGK8</accession>
<protein>
    <submittedName>
        <fullName evidence="1">Uncharacterized protein</fullName>
    </submittedName>
</protein>